<dbReference type="Proteomes" id="UP000729402">
    <property type="component" value="Unassembled WGS sequence"/>
</dbReference>
<dbReference type="AlphaFoldDB" id="A0A8J5RXY1"/>
<proteinExistence type="predicted"/>
<evidence type="ECO:0000313" key="3">
    <source>
        <dbReference type="Proteomes" id="UP000729402"/>
    </source>
</evidence>
<evidence type="ECO:0000256" key="1">
    <source>
        <dbReference type="SAM" id="MobiDB-lite"/>
    </source>
</evidence>
<keyword evidence="3" id="KW-1185">Reference proteome</keyword>
<name>A0A8J5RXY1_ZIZPA</name>
<protein>
    <submittedName>
        <fullName evidence="2">Uncharacterized protein</fullName>
    </submittedName>
</protein>
<dbReference type="EMBL" id="JAAALK010000287">
    <property type="protein sequence ID" value="KAG8059938.1"/>
    <property type="molecule type" value="Genomic_DNA"/>
</dbReference>
<feature type="region of interest" description="Disordered" evidence="1">
    <location>
        <begin position="44"/>
        <end position="64"/>
    </location>
</feature>
<comment type="caution">
    <text evidence="2">The sequence shown here is derived from an EMBL/GenBank/DDBJ whole genome shotgun (WGS) entry which is preliminary data.</text>
</comment>
<accession>A0A8J5RXY1</accession>
<sequence length="134" mass="14497">MLKHPSPEGEDAKNRVRAEPAAMATGQPSCILLASWLGACLGSRRRRGSSRGSSRSVVFGGSTFDVGYGNRLNSTRQAKTNYPQYCIDFSGLEADRQLQQWVQHGRPASAAQFSCSAPRPMNPPAYLSLTIPAI</sequence>
<evidence type="ECO:0000313" key="2">
    <source>
        <dbReference type="EMBL" id="KAG8059938.1"/>
    </source>
</evidence>
<organism evidence="2 3">
    <name type="scientific">Zizania palustris</name>
    <name type="common">Northern wild rice</name>
    <dbReference type="NCBI Taxonomy" id="103762"/>
    <lineage>
        <taxon>Eukaryota</taxon>
        <taxon>Viridiplantae</taxon>
        <taxon>Streptophyta</taxon>
        <taxon>Embryophyta</taxon>
        <taxon>Tracheophyta</taxon>
        <taxon>Spermatophyta</taxon>
        <taxon>Magnoliopsida</taxon>
        <taxon>Liliopsida</taxon>
        <taxon>Poales</taxon>
        <taxon>Poaceae</taxon>
        <taxon>BOP clade</taxon>
        <taxon>Oryzoideae</taxon>
        <taxon>Oryzeae</taxon>
        <taxon>Zizaniinae</taxon>
        <taxon>Zizania</taxon>
    </lineage>
</organism>
<gene>
    <name evidence="2" type="ORF">GUJ93_ZPchr0002g24920</name>
</gene>
<reference evidence="2" key="1">
    <citation type="journal article" date="2021" name="bioRxiv">
        <title>Whole Genome Assembly and Annotation of Northern Wild Rice, Zizania palustris L., Supports a Whole Genome Duplication in the Zizania Genus.</title>
        <authorList>
            <person name="Haas M."/>
            <person name="Kono T."/>
            <person name="Macchietto M."/>
            <person name="Millas R."/>
            <person name="McGilp L."/>
            <person name="Shao M."/>
            <person name="Duquette J."/>
            <person name="Hirsch C.N."/>
            <person name="Kimball J."/>
        </authorList>
    </citation>
    <scope>NUCLEOTIDE SEQUENCE</scope>
    <source>
        <tissue evidence="2">Fresh leaf tissue</tissue>
    </source>
</reference>
<reference evidence="2" key="2">
    <citation type="submission" date="2021-02" db="EMBL/GenBank/DDBJ databases">
        <authorList>
            <person name="Kimball J.A."/>
            <person name="Haas M.W."/>
            <person name="Macchietto M."/>
            <person name="Kono T."/>
            <person name="Duquette J."/>
            <person name="Shao M."/>
        </authorList>
    </citation>
    <scope>NUCLEOTIDE SEQUENCE</scope>
    <source>
        <tissue evidence="2">Fresh leaf tissue</tissue>
    </source>
</reference>